<comment type="subcellular location">
    <subcellularLocation>
        <location evidence="1">Cell membrane</location>
        <topology evidence="1">Multi-pass membrane protein</topology>
    </subcellularLocation>
</comment>
<evidence type="ECO:0000256" key="9">
    <source>
        <dbReference type="SAM" id="Phobius"/>
    </source>
</evidence>
<feature type="transmembrane region" description="Helical" evidence="9">
    <location>
        <begin position="67"/>
        <end position="87"/>
    </location>
</feature>
<evidence type="ECO:0000256" key="3">
    <source>
        <dbReference type="ARBA" id="ARBA00022448"/>
    </source>
</evidence>
<feature type="transmembrane region" description="Helical" evidence="9">
    <location>
        <begin position="186"/>
        <end position="206"/>
    </location>
</feature>
<dbReference type="CDD" id="cd00333">
    <property type="entry name" value="MIP"/>
    <property type="match status" value="1"/>
</dbReference>
<dbReference type="PROSITE" id="PS00221">
    <property type="entry name" value="MIP"/>
    <property type="match status" value="1"/>
</dbReference>
<evidence type="ECO:0000256" key="4">
    <source>
        <dbReference type="ARBA" id="ARBA00022475"/>
    </source>
</evidence>
<feature type="transmembrane region" description="Helical" evidence="9">
    <location>
        <begin position="226"/>
        <end position="246"/>
    </location>
</feature>
<feature type="transmembrane region" description="Helical" evidence="9">
    <location>
        <begin position="155"/>
        <end position="174"/>
    </location>
</feature>
<dbReference type="Pfam" id="PF00230">
    <property type="entry name" value="MIP"/>
    <property type="match status" value="1"/>
</dbReference>
<dbReference type="EMBL" id="MH105796">
    <property type="protein sequence ID" value="QCF59154.1"/>
    <property type="molecule type" value="mRNA"/>
</dbReference>
<dbReference type="Gene3D" id="1.20.1080.10">
    <property type="entry name" value="Glycerol uptake facilitator protein"/>
    <property type="match status" value="1"/>
</dbReference>
<evidence type="ECO:0000256" key="5">
    <source>
        <dbReference type="ARBA" id="ARBA00022692"/>
    </source>
</evidence>
<feature type="transmembrane region" description="Helical" evidence="9">
    <location>
        <begin position="36"/>
        <end position="60"/>
    </location>
</feature>
<dbReference type="InterPro" id="IPR023271">
    <property type="entry name" value="Aquaporin-like"/>
</dbReference>
<keyword evidence="5 8" id="KW-0812">Transmembrane</keyword>
<dbReference type="PANTHER" id="PTHR19139">
    <property type="entry name" value="AQUAPORIN TRANSPORTER"/>
    <property type="match status" value="1"/>
</dbReference>
<keyword evidence="7 9" id="KW-0472">Membrane</keyword>
<dbReference type="InterPro" id="IPR034294">
    <property type="entry name" value="Aquaporin_transptr"/>
</dbReference>
<proteinExistence type="evidence at transcript level"/>
<evidence type="ECO:0000256" key="8">
    <source>
        <dbReference type="RuleBase" id="RU000477"/>
    </source>
</evidence>
<evidence type="ECO:0000256" key="6">
    <source>
        <dbReference type="ARBA" id="ARBA00022989"/>
    </source>
</evidence>
<keyword evidence="3 8" id="KW-0813">Transport</keyword>
<dbReference type="InterPro" id="IPR022357">
    <property type="entry name" value="MIP_CS"/>
</dbReference>
<dbReference type="NCBIfam" id="TIGR00861">
    <property type="entry name" value="MIP"/>
    <property type="match status" value="1"/>
</dbReference>
<evidence type="ECO:0000256" key="7">
    <source>
        <dbReference type="ARBA" id="ARBA00023136"/>
    </source>
</evidence>
<sequence length="291" mass="31062">MEGYFIYVANKLDSIRFGPSSGGKLFDLREVKTLSFWRAVSAEFLATMMFVFLGSASAIFDNDKVKISLAFGLAIMAMIQMFGHVSGGHINPAVSIAMAVSMNISVLRAFLYVVAQTIGAIIGAFILKGVTPSAFHGNLAVTNINSALGVTQAQGFGVELLLTFTLVFVIYGTVDANRPNFGSASLAIGLTVAMGHFSAISYTGASMNPARSLGSAVASNSYANHWIYWVGPIAGGVLASVLYKWVFDPYRGVPTMAEGAQTLLQDDSFVAIPRDYFKEGKKENMNASSNL</sequence>
<dbReference type="GO" id="GO:0005886">
    <property type="term" value="C:plasma membrane"/>
    <property type="evidence" value="ECO:0007669"/>
    <property type="project" value="UniProtKB-SubCell"/>
</dbReference>
<keyword evidence="6 9" id="KW-1133">Transmembrane helix</keyword>
<accession>A0A7S4ZEF6</accession>
<reference evidence="10" key="1">
    <citation type="submission" date="2018-03" db="EMBL/GenBank/DDBJ databases">
        <authorList>
            <person name="Jia Y."/>
        </authorList>
    </citation>
    <scope>NUCLEOTIDE SEQUENCE</scope>
    <source>
        <tissue evidence="10">Mantle</tissue>
    </source>
</reference>
<name>A0A7S4ZEF6_HALDH</name>
<evidence type="ECO:0000256" key="1">
    <source>
        <dbReference type="ARBA" id="ARBA00004651"/>
    </source>
</evidence>
<protein>
    <submittedName>
        <fullName evidence="10">Aquaporin 4.5-like protein</fullName>
    </submittedName>
</protein>
<organism evidence="10">
    <name type="scientific">Haliotis discus hannai</name>
    <name type="common">Japanese abalone</name>
    <dbReference type="NCBI Taxonomy" id="42344"/>
    <lineage>
        <taxon>Eukaryota</taxon>
        <taxon>Metazoa</taxon>
        <taxon>Spiralia</taxon>
        <taxon>Lophotrochozoa</taxon>
        <taxon>Mollusca</taxon>
        <taxon>Gastropoda</taxon>
        <taxon>Vetigastropoda</taxon>
        <taxon>Lepetellida</taxon>
        <taxon>Haliotoidea</taxon>
        <taxon>Haliotidae</taxon>
        <taxon>Haliotis</taxon>
    </lineage>
</organism>
<keyword evidence="4" id="KW-1003">Cell membrane</keyword>
<dbReference type="PANTHER" id="PTHR19139:SF199">
    <property type="entry name" value="MIP17260P"/>
    <property type="match status" value="1"/>
</dbReference>
<comment type="similarity">
    <text evidence="2 8">Belongs to the MIP/aquaporin (TC 1.A.8) family.</text>
</comment>
<dbReference type="PRINTS" id="PR00783">
    <property type="entry name" value="MINTRINSICP"/>
</dbReference>
<evidence type="ECO:0000313" key="10">
    <source>
        <dbReference type="EMBL" id="QCF59154.1"/>
    </source>
</evidence>
<dbReference type="SUPFAM" id="SSF81338">
    <property type="entry name" value="Aquaporin-like"/>
    <property type="match status" value="1"/>
</dbReference>
<dbReference type="InterPro" id="IPR000425">
    <property type="entry name" value="MIP"/>
</dbReference>
<dbReference type="GO" id="GO:0015250">
    <property type="term" value="F:water channel activity"/>
    <property type="evidence" value="ECO:0007669"/>
    <property type="project" value="TreeGrafter"/>
</dbReference>
<evidence type="ECO:0000256" key="2">
    <source>
        <dbReference type="ARBA" id="ARBA00006175"/>
    </source>
</evidence>
<dbReference type="AlphaFoldDB" id="A0A7S4ZEF6"/>